<name>A0A4P2R008_SORCE</name>
<evidence type="ECO:0000256" key="2">
    <source>
        <dbReference type="SAM" id="SignalP"/>
    </source>
</evidence>
<evidence type="ECO:0000313" key="3">
    <source>
        <dbReference type="EMBL" id="AUX36219.1"/>
    </source>
</evidence>
<feature type="transmembrane region" description="Helical" evidence="1">
    <location>
        <begin position="290"/>
        <end position="312"/>
    </location>
</feature>
<dbReference type="EMBL" id="CP012672">
    <property type="protein sequence ID" value="AUX36219.1"/>
    <property type="molecule type" value="Genomic_DNA"/>
</dbReference>
<keyword evidence="1" id="KW-0812">Transmembrane</keyword>
<keyword evidence="1" id="KW-1133">Transmembrane helix</keyword>
<organism evidence="3 4">
    <name type="scientific">Sorangium cellulosum</name>
    <name type="common">Polyangium cellulosum</name>
    <dbReference type="NCBI Taxonomy" id="56"/>
    <lineage>
        <taxon>Bacteria</taxon>
        <taxon>Pseudomonadati</taxon>
        <taxon>Myxococcota</taxon>
        <taxon>Polyangia</taxon>
        <taxon>Polyangiales</taxon>
        <taxon>Polyangiaceae</taxon>
        <taxon>Sorangium</taxon>
    </lineage>
</organism>
<accession>A0A4P2R008</accession>
<evidence type="ECO:0000313" key="4">
    <source>
        <dbReference type="Proteomes" id="UP000295497"/>
    </source>
</evidence>
<protein>
    <recommendedName>
        <fullName evidence="5">PEGA domain-containing protein</fullName>
    </recommendedName>
</protein>
<keyword evidence="1" id="KW-0472">Membrane</keyword>
<feature type="signal peptide" evidence="2">
    <location>
        <begin position="1"/>
        <end position="24"/>
    </location>
</feature>
<evidence type="ECO:0008006" key="5">
    <source>
        <dbReference type="Google" id="ProtNLM"/>
    </source>
</evidence>
<feature type="chain" id="PRO_5020300067" description="PEGA domain-containing protein" evidence="2">
    <location>
        <begin position="25"/>
        <end position="340"/>
    </location>
</feature>
<keyword evidence="2" id="KW-0732">Signal</keyword>
<evidence type="ECO:0000256" key="1">
    <source>
        <dbReference type="SAM" id="Phobius"/>
    </source>
</evidence>
<proteinExistence type="predicted"/>
<dbReference type="Proteomes" id="UP000295497">
    <property type="component" value="Chromosome"/>
</dbReference>
<gene>
    <name evidence="3" type="ORF">SOCE836_084260</name>
</gene>
<sequence length="340" mass="35825">MDPRQFLLFPLVSLLLVTAPAASAQPVAEPRSAAPDPAADALRRARAARGAGRWREAEAAYRAAFAAAPRPAIEGELGLCELALRRPVDAANHLLRALRDPRALSPAEQRRFNEGLRLAEKDAIRVEIMVSHDEAEIFVDGKFIGRGQASYQFYVTPGTHEARGSLEGHVTQTVRFENYVGTETIFPLVLHPLPKPPPPVVIVRATPPAPDHSGRNLRIAGASLALAGAALGAGFAVAAGVRDDEAEAQADAIRRDYGRGGCLYKAASEVTLPCKALEDTLSARDTLRGAAWASFIAGGVFGAVALSSLWWAPSPPSPPRVAVRPLIAAGGGGVAVAGVW</sequence>
<reference evidence="3 4" key="1">
    <citation type="submission" date="2015-09" db="EMBL/GenBank/DDBJ databases">
        <title>Sorangium comparison.</title>
        <authorList>
            <person name="Zaburannyi N."/>
            <person name="Bunk B."/>
            <person name="Overmann J."/>
            <person name="Mueller R."/>
        </authorList>
    </citation>
    <scope>NUCLEOTIDE SEQUENCE [LARGE SCALE GENOMIC DNA]</scope>
    <source>
        <strain evidence="3 4">So ce836</strain>
    </source>
</reference>
<dbReference type="AlphaFoldDB" id="A0A4P2R008"/>